<reference evidence="2" key="1">
    <citation type="submission" date="2016-10" db="EMBL/GenBank/DDBJ databases">
        <authorList>
            <person name="Varghese N."/>
            <person name="Submissions S."/>
        </authorList>
    </citation>
    <scope>NUCLEOTIDE SEQUENCE [LARGE SCALE GENOMIC DNA]</scope>
    <source>
        <strain evidence="2">DSM 217</strain>
    </source>
</reference>
<gene>
    <name evidence="1" type="ORF">SAMN05421783_101401</name>
</gene>
<accession>A0A1H2QRX7</accession>
<dbReference type="Proteomes" id="UP000198816">
    <property type="component" value="Unassembled WGS sequence"/>
</dbReference>
<evidence type="ECO:0000313" key="2">
    <source>
        <dbReference type="Proteomes" id="UP000198816"/>
    </source>
</evidence>
<dbReference type="AlphaFoldDB" id="A0A1H2QRX7"/>
<proteinExistence type="predicted"/>
<dbReference type="STRING" id="1058.SAMN05421783_101401"/>
<organism evidence="1 2">
    <name type="scientific">Thiocapsa roseopersicina</name>
    <dbReference type="NCBI Taxonomy" id="1058"/>
    <lineage>
        <taxon>Bacteria</taxon>
        <taxon>Pseudomonadati</taxon>
        <taxon>Pseudomonadota</taxon>
        <taxon>Gammaproteobacteria</taxon>
        <taxon>Chromatiales</taxon>
        <taxon>Chromatiaceae</taxon>
        <taxon>Thiocapsa</taxon>
    </lineage>
</organism>
<dbReference type="RefSeq" id="WP_093027565.1">
    <property type="nucleotide sequence ID" value="NZ_FNNZ01000001.1"/>
</dbReference>
<evidence type="ECO:0000313" key="1">
    <source>
        <dbReference type="EMBL" id="SDW09953.1"/>
    </source>
</evidence>
<name>A0A1H2QRX7_THIRO</name>
<dbReference type="EMBL" id="FNNZ01000001">
    <property type="protein sequence ID" value="SDW09953.1"/>
    <property type="molecule type" value="Genomic_DNA"/>
</dbReference>
<dbReference type="OrthoDB" id="8565179at2"/>
<protein>
    <submittedName>
        <fullName evidence="1">Uncharacterized protein</fullName>
    </submittedName>
</protein>
<sequence length="213" mass="24305">MLSTKGQVIERLLDGDFICRTTNEDGWRFLRIPANREQVDAYLGQLNRLVATIGTGPDSEVFFCGYRALGDAERKKISEQFRDICQALTPLVEWLVLVQDAAGQDAPLTEGMPIRLNELQTVIEDTPAFREQLSHLCSHRLFYSTSVDVDRQIKQVFSRLCDLRYLIRPNTEKQIYLATGKLDYLYEVIRFIDDAEGLNLEDQAESAVQGQLL</sequence>
<keyword evidence="2" id="KW-1185">Reference proteome</keyword>